<evidence type="ECO:0000313" key="1">
    <source>
        <dbReference type="EMBL" id="CAB5178813.1"/>
    </source>
</evidence>
<dbReference type="InterPro" id="IPR014729">
    <property type="entry name" value="Rossmann-like_a/b/a_fold"/>
</dbReference>
<proteinExistence type="predicted"/>
<dbReference type="EMBL" id="LR798206">
    <property type="protein sequence ID" value="CAB5178813.1"/>
    <property type="molecule type" value="Genomic_DNA"/>
</dbReference>
<dbReference type="Gene3D" id="3.40.50.620">
    <property type="entry name" value="HUPs"/>
    <property type="match status" value="1"/>
</dbReference>
<evidence type="ECO:0008006" key="2">
    <source>
        <dbReference type="Google" id="ProtNLM"/>
    </source>
</evidence>
<accession>A0A6J7WEN6</accession>
<protein>
    <recommendedName>
        <fullName evidence="2">CysH 3'-phosphoadenosine 5'-phosphosulfate sulfotransferase (PAPS reductase)/FAD synthetase and related enzymes</fullName>
    </recommendedName>
</protein>
<gene>
    <name evidence="1" type="ORF">UFOVP157_40</name>
</gene>
<reference evidence="1" key="1">
    <citation type="submission" date="2020-05" db="EMBL/GenBank/DDBJ databases">
        <authorList>
            <person name="Chiriac C."/>
            <person name="Salcher M."/>
            <person name="Ghai R."/>
            <person name="Kavagutti S V."/>
        </authorList>
    </citation>
    <scope>NUCLEOTIDE SEQUENCE</scope>
</reference>
<organism evidence="1">
    <name type="scientific">uncultured Caudovirales phage</name>
    <dbReference type="NCBI Taxonomy" id="2100421"/>
    <lineage>
        <taxon>Viruses</taxon>
        <taxon>Duplodnaviria</taxon>
        <taxon>Heunggongvirae</taxon>
        <taxon>Uroviricota</taxon>
        <taxon>Caudoviricetes</taxon>
        <taxon>Peduoviridae</taxon>
        <taxon>Maltschvirus</taxon>
        <taxon>Maltschvirus maltsch</taxon>
    </lineage>
</organism>
<name>A0A6J7WEN6_9CAUD</name>
<sequence>MSNSFFEPPAQTKWNVLNLGAGVQSSTMALMAAKGEITPRVDFAVFADTQAEPTSVYAWLDYLEQEINKCPFPFPVYRVTKGNLTEDSLKIVYRKKTGVKSMRRLIPLFGIKQNGEVTAAIGRTCTADYKVVPILREIKKRCGITHGQKEITVTQMIGISYDEMQRMKLPSHKWTQHRWVLVEKKMTRAHCKEWMKKNNYPEPPRSACYYCPFHSDDEWRRLRNEDPEHFQKAIEFDKTIRQMYKTEQTDMKMEVYLHSSCHPLSEINFDSDVDKGQQEWDFTSECEGMCGI</sequence>